<sequence>MANQITIQALKYGNRQHYEWKTTLLEKTDSHIVVLGEYGRQLHHYTKQSVFTIDNWSIEFFSFDSWFTVSAEVVDGRLEQFYCNINQPAVMKGNSVSFVDLDLDYVRRNGVWQIVDEDEFAAHAIQFGYPVDLIQQAEQELVTLKEKVAKKEFPFDGYLEKFMNCIPRSCR</sequence>
<dbReference type="InterPro" id="IPR050212">
    <property type="entry name" value="Ntdp-like"/>
</dbReference>
<evidence type="ECO:0000313" key="3">
    <source>
        <dbReference type="EMBL" id="CAH1217108.1"/>
    </source>
</evidence>
<dbReference type="InterPro" id="IPR035930">
    <property type="entry name" value="FomD-like_sf"/>
</dbReference>
<dbReference type="InterPro" id="IPR007295">
    <property type="entry name" value="DUF402"/>
</dbReference>
<evidence type="ECO:0000259" key="2">
    <source>
        <dbReference type="Pfam" id="PF04167"/>
    </source>
</evidence>
<dbReference type="PANTHER" id="PTHR39159">
    <property type="match status" value="1"/>
</dbReference>
<reference evidence="3" key="1">
    <citation type="submission" date="2022-01" db="EMBL/GenBank/DDBJ databases">
        <authorList>
            <person name="Criscuolo A."/>
        </authorList>
    </citation>
    <scope>NUCLEOTIDE SEQUENCE</scope>
    <source>
        <strain evidence="3">CIP111891</strain>
    </source>
</reference>
<gene>
    <name evidence="3" type="ORF">PAECIP111891_04553</name>
</gene>
<dbReference type="RefSeq" id="WP_236290714.1">
    <property type="nucleotide sequence ID" value="NZ_CAKMMW010000015.1"/>
</dbReference>
<proteinExistence type="predicted"/>
<accession>A0ABN8GSL6</accession>
<dbReference type="Gene3D" id="2.40.380.10">
    <property type="entry name" value="FomD-like"/>
    <property type="match status" value="1"/>
</dbReference>
<organism evidence="3 4">
    <name type="scientific">Paenibacillus allorhizoplanae</name>
    <dbReference type="NCBI Taxonomy" id="2905648"/>
    <lineage>
        <taxon>Bacteria</taxon>
        <taxon>Bacillati</taxon>
        <taxon>Bacillota</taxon>
        <taxon>Bacilli</taxon>
        <taxon>Bacillales</taxon>
        <taxon>Paenibacillaceae</taxon>
        <taxon>Paenibacillus</taxon>
    </lineage>
</organism>
<dbReference type="Pfam" id="PF04167">
    <property type="entry name" value="DUF402"/>
    <property type="match status" value="1"/>
</dbReference>
<protein>
    <recommendedName>
        <fullName evidence="2">DUF402 domain-containing protein</fullName>
    </recommendedName>
</protein>
<dbReference type="PANTHER" id="PTHR39159:SF1">
    <property type="entry name" value="UPF0374 PROTEIN YGAC"/>
    <property type="match status" value="1"/>
</dbReference>
<evidence type="ECO:0000313" key="4">
    <source>
        <dbReference type="Proteomes" id="UP000838821"/>
    </source>
</evidence>
<dbReference type="EMBL" id="CAKMMW010000015">
    <property type="protein sequence ID" value="CAH1217108.1"/>
    <property type="molecule type" value="Genomic_DNA"/>
</dbReference>
<dbReference type="Proteomes" id="UP000838821">
    <property type="component" value="Unassembled WGS sequence"/>
</dbReference>
<dbReference type="SUPFAM" id="SSF159234">
    <property type="entry name" value="FomD-like"/>
    <property type="match status" value="1"/>
</dbReference>
<name>A0ABN8GSL6_9BACL</name>
<evidence type="ECO:0000256" key="1">
    <source>
        <dbReference type="ARBA" id="ARBA00022801"/>
    </source>
</evidence>
<keyword evidence="4" id="KW-1185">Reference proteome</keyword>
<feature type="domain" description="DUF402" evidence="2">
    <location>
        <begin position="17"/>
        <end position="153"/>
    </location>
</feature>
<keyword evidence="1" id="KW-0378">Hydrolase</keyword>
<comment type="caution">
    <text evidence="3">The sequence shown here is derived from an EMBL/GenBank/DDBJ whole genome shotgun (WGS) entry which is preliminary data.</text>
</comment>